<evidence type="ECO:0000313" key="2">
    <source>
        <dbReference type="Proteomes" id="UP000019375"/>
    </source>
</evidence>
<keyword evidence="2" id="KW-1185">Reference proteome</keyword>
<dbReference type="EMBL" id="HG316455">
    <property type="protein sequence ID" value="CDF88331.1"/>
    <property type="molecule type" value="Genomic_DNA"/>
</dbReference>
<dbReference type="OrthoDB" id="4033799at2759"/>
<reference evidence="2" key="1">
    <citation type="journal article" date="2013" name="Genome Announc.">
        <title>Genome sequence of the food spoilage yeast Zygosaccharomyces bailii CLIB 213(T).</title>
        <authorList>
            <person name="Galeote V."/>
            <person name="Bigey F."/>
            <person name="Devillers H."/>
            <person name="Neuveglise C."/>
            <person name="Dequin S."/>
        </authorList>
    </citation>
    <scope>NUCLEOTIDE SEQUENCE [LARGE SCALE GENOMIC DNA]</scope>
    <source>
        <strain evidence="2">CLIB 213 / ATCC 58445 / CBS 680 / CCRC 21525 / NBRC 1098 / NCYC 1416 / NRRL Y-2227</strain>
    </source>
</reference>
<proteinExistence type="predicted"/>
<sequence>MITQIYQCATDRFIHCYTATKTTIFIAESTHAEPWRVQVLCLRHGKITTLQYPIHVRRSDTEEGSISKVKKLSIVSVPHVDTAKGLEVRFYLVVHMSDGIQICPILELIKDNSIKIHKWIHTNSKDIIASCYAQGTKDERILVTYSTLTGQLVQLAFNVQIGTFTRLSLPRALSHAQDTFMDRLNNIAGLRDENYPTDVQEQLWKCNSDLVLSCFDNTLYAIIDGKLECQPIYDLQDENMCIWADLAVAKRYANSSLRFFVANITNFGCILYKRSNRGHWELVQKLQRTIATKEFSPLVDCFIMLLRTRHTLRVVSGSEDGKLYLWDYDYFDDTIVCSKVLNVADGIVHSISHVGNKLFFLNGSNSSIAQVLLP</sequence>
<gene>
    <name evidence="1" type="ORF">BN860_07602g</name>
</gene>
<dbReference type="AlphaFoldDB" id="A0A8J2T5D0"/>
<dbReference type="Proteomes" id="UP000019375">
    <property type="component" value="Unassembled WGS sequence"/>
</dbReference>
<organism evidence="1 2">
    <name type="scientific">Zygosaccharomyces bailii (strain CLIB 213 / ATCC 58445 / CBS 680 / BCRC 21525 / NBRC 1098 / NCYC 1416 / NRRL Y-2227)</name>
    <dbReference type="NCBI Taxonomy" id="1333698"/>
    <lineage>
        <taxon>Eukaryota</taxon>
        <taxon>Fungi</taxon>
        <taxon>Dikarya</taxon>
        <taxon>Ascomycota</taxon>
        <taxon>Saccharomycotina</taxon>
        <taxon>Saccharomycetes</taxon>
        <taxon>Saccharomycetales</taxon>
        <taxon>Saccharomycetaceae</taxon>
        <taxon>Zygosaccharomyces</taxon>
    </lineage>
</organism>
<protein>
    <submittedName>
        <fullName evidence="1">BN860_07602g1_1</fullName>
    </submittedName>
</protein>
<name>A0A8J2T5D0_ZYGB2</name>
<evidence type="ECO:0000313" key="1">
    <source>
        <dbReference type="EMBL" id="CDF88331.1"/>
    </source>
</evidence>
<accession>A0A8J2T5D0</accession>